<accession>A0A9P4IY33</accession>
<protein>
    <recommendedName>
        <fullName evidence="9">Coupling of ubiquitin conjugation to ER degradation protein 1</fullName>
    </recommendedName>
</protein>
<feature type="compositionally biased region" description="Polar residues" evidence="10">
    <location>
        <begin position="150"/>
        <end position="159"/>
    </location>
</feature>
<dbReference type="OrthoDB" id="3824970at2759"/>
<feature type="compositionally biased region" description="Basic and acidic residues" evidence="10">
    <location>
        <begin position="160"/>
        <end position="193"/>
    </location>
</feature>
<dbReference type="EMBL" id="ML996090">
    <property type="protein sequence ID" value="KAF2149957.1"/>
    <property type="molecule type" value="Genomic_DNA"/>
</dbReference>
<sequence length="193" mass="21135">MAEQSFNIPQVIAVLLVGFLAIRWFLSSSNHQGSGSRGAGRQIDPAHVEQIHQMFPQLDRRTIMWDLQRNGGSVQATTERVLSGRTLAQPPPSFRPQLPTSPAPTAASGSRQADAKAPLPDLITRFNLSSKLNVASDAQPSQADSATATPSKQSGWSQNKTERSELMRKRKEEMILAARRKMEDKDRTTSGAS</sequence>
<dbReference type="SUPFAM" id="SSF46934">
    <property type="entry name" value="UBA-like"/>
    <property type="match status" value="1"/>
</dbReference>
<dbReference type="CDD" id="cd14424">
    <property type="entry name" value="CUE_Cue1p_like"/>
    <property type="match status" value="1"/>
</dbReference>
<dbReference type="AlphaFoldDB" id="A0A9P4IY33"/>
<evidence type="ECO:0000256" key="1">
    <source>
        <dbReference type="ARBA" id="ARBA00004586"/>
    </source>
</evidence>
<dbReference type="InterPro" id="IPR009060">
    <property type="entry name" value="UBA-like_sf"/>
</dbReference>
<evidence type="ECO:0000256" key="8">
    <source>
        <dbReference type="ARBA" id="ARBA00061383"/>
    </source>
</evidence>
<evidence type="ECO:0000313" key="14">
    <source>
        <dbReference type="Proteomes" id="UP000799439"/>
    </source>
</evidence>
<dbReference type="GO" id="GO:0043130">
    <property type="term" value="F:ubiquitin binding"/>
    <property type="evidence" value="ECO:0007669"/>
    <property type="project" value="InterPro"/>
</dbReference>
<gene>
    <name evidence="13" type="ORF">K461DRAFT_281206</name>
</gene>
<feature type="domain" description="CUE" evidence="12">
    <location>
        <begin position="43"/>
        <end position="86"/>
    </location>
</feature>
<dbReference type="Proteomes" id="UP000799439">
    <property type="component" value="Unassembled WGS sequence"/>
</dbReference>
<dbReference type="GO" id="GO:0005789">
    <property type="term" value="C:endoplasmic reticulum membrane"/>
    <property type="evidence" value="ECO:0007669"/>
    <property type="project" value="UniProtKB-SubCell"/>
</dbReference>
<comment type="subcellular location">
    <subcellularLocation>
        <location evidence="7">Endomembrane system</location>
        <topology evidence="7">Single-pass membrane protein</topology>
    </subcellularLocation>
    <subcellularLocation>
        <location evidence="1">Endoplasmic reticulum membrane</location>
    </subcellularLocation>
</comment>
<evidence type="ECO:0000256" key="4">
    <source>
        <dbReference type="ARBA" id="ARBA00022824"/>
    </source>
</evidence>
<dbReference type="Pfam" id="PF02845">
    <property type="entry name" value="CUE"/>
    <property type="match status" value="1"/>
</dbReference>
<evidence type="ECO:0000256" key="3">
    <source>
        <dbReference type="ARBA" id="ARBA00022786"/>
    </source>
</evidence>
<dbReference type="SMART" id="SM00546">
    <property type="entry name" value="CUE"/>
    <property type="match status" value="1"/>
</dbReference>
<dbReference type="InterPro" id="IPR003892">
    <property type="entry name" value="CUE"/>
</dbReference>
<keyword evidence="3" id="KW-0833">Ubl conjugation pathway</keyword>
<feature type="region of interest" description="Disordered" evidence="10">
    <location>
        <begin position="86"/>
        <end position="117"/>
    </location>
</feature>
<comment type="caution">
    <text evidence="13">The sequence shown here is derived from an EMBL/GenBank/DDBJ whole genome shotgun (WGS) entry which is preliminary data.</text>
</comment>
<evidence type="ECO:0000259" key="12">
    <source>
        <dbReference type="PROSITE" id="PS51140"/>
    </source>
</evidence>
<dbReference type="Gene3D" id="1.10.8.10">
    <property type="entry name" value="DNA helicase RuvA subunit, C-terminal domain"/>
    <property type="match status" value="1"/>
</dbReference>
<evidence type="ECO:0000256" key="9">
    <source>
        <dbReference type="ARBA" id="ARBA00072899"/>
    </source>
</evidence>
<keyword evidence="2 11" id="KW-0812">Transmembrane</keyword>
<comment type="similarity">
    <text evidence="8">Belongs to the CUE1 family.</text>
</comment>
<feature type="compositionally biased region" description="Low complexity" evidence="10">
    <location>
        <begin position="135"/>
        <end position="149"/>
    </location>
</feature>
<evidence type="ECO:0000313" key="13">
    <source>
        <dbReference type="EMBL" id="KAF2149957.1"/>
    </source>
</evidence>
<proteinExistence type="inferred from homology"/>
<dbReference type="PROSITE" id="PS51140">
    <property type="entry name" value="CUE"/>
    <property type="match status" value="1"/>
</dbReference>
<feature type="transmembrane region" description="Helical" evidence="11">
    <location>
        <begin position="6"/>
        <end position="26"/>
    </location>
</feature>
<feature type="compositionally biased region" description="Pro residues" evidence="10">
    <location>
        <begin position="89"/>
        <end position="102"/>
    </location>
</feature>
<evidence type="ECO:0000256" key="7">
    <source>
        <dbReference type="ARBA" id="ARBA00037847"/>
    </source>
</evidence>
<evidence type="ECO:0000256" key="6">
    <source>
        <dbReference type="ARBA" id="ARBA00023136"/>
    </source>
</evidence>
<reference evidence="13" key="1">
    <citation type="journal article" date="2020" name="Stud. Mycol.">
        <title>101 Dothideomycetes genomes: a test case for predicting lifestyles and emergence of pathogens.</title>
        <authorList>
            <person name="Haridas S."/>
            <person name="Albert R."/>
            <person name="Binder M."/>
            <person name="Bloem J."/>
            <person name="Labutti K."/>
            <person name="Salamov A."/>
            <person name="Andreopoulos B."/>
            <person name="Baker S."/>
            <person name="Barry K."/>
            <person name="Bills G."/>
            <person name="Bluhm B."/>
            <person name="Cannon C."/>
            <person name="Castanera R."/>
            <person name="Culley D."/>
            <person name="Daum C."/>
            <person name="Ezra D."/>
            <person name="Gonzalez J."/>
            <person name="Henrissat B."/>
            <person name="Kuo A."/>
            <person name="Liang C."/>
            <person name="Lipzen A."/>
            <person name="Lutzoni F."/>
            <person name="Magnuson J."/>
            <person name="Mondo S."/>
            <person name="Nolan M."/>
            <person name="Ohm R."/>
            <person name="Pangilinan J."/>
            <person name="Park H.-J."/>
            <person name="Ramirez L."/>
            <person name="Alfaro M."/>
            <person name="Sun H."/>
            <person name="Tritt A."/>
            <person name="Yoshinaga Y."/>
            <person name="Zwiers L.-H."/>
            <person name="Turgeon B."/>
            <person name="Goodwin S."/>
            <person name="Spatafora J."/>
            <person name="Crous P."/>
            <person name="Grigoriev I."/>
        </authorList>
    </citation>
    <scope>NUCLEOTIDE SEQUENCE</scope>
    <source>
        <strain evidence="13">CBS 260.36</strain>
    </source>
</reference>
<organism evidence="13 14">
    <name type="scientific">Myriangium duriaei CBS 260.36</name>
    <dbReference type="NCBI Taxonomy" id="1168546"/>
    <lineage>
        <taxon>Eukaryota</taxon>
        <taxon>Fungi</taxon>
        <taxon>Dikarya</taxon>
        <taxon>Ascomycota</taxon>
        <taxon>Pezizomycotina</taxon>
        <taxon>Dothideomycetes</taxon>
        <taxon>Dothideomycetidae</taxon>
        <taxon>Myriangiales</taxon>
        <taxon>Myriangiaceae</taxon>
        <taxon>Myriangium</taxon>
    </lineage>
</organism>
<evidence type="ECO:0000256" key="10">
    <source>
        <dbReference type="SAM" id="MobiDB-lite"/>
    </source>
</evidence>
<dbReference type="FunFam" id="1.10.8.10:FF:000050">
    <property type="entry name" value="Related to AMFR protein"/>
    <property type="match status" value="1"/>
</dbReference>
<keyword evidence="6 11" id="KW-0472">Membrane</keyword>
<keyword evidence="4" id="KW-0256">Endoplasmic reticulum</keyword>
<feature type="region of interest" description="Disordered" evidence="10">
    <location>
        <begin position="134"/>
        <end position="193"/>
    </location>
</feature>
<evidence type="ECO:0000256" key="5">
    <source>
        <dbReference type="ARBA" id="ARBA00022989"/>
    </source>
</evidence>
<evidence type="ECO:0000256" key="11">
    <source>
        <dbReference type="SAM" id="Phobius"/>
    </source>
</evidence>
<evidence type="ECO:0000256" key="2">
    <source>
        <dbReference type="ARBA" id="ARBA00022692"/>
    </source>
</evidence>
<keyword evidence="5 11" id="KW-1133">Transmembrane helix</keyword>
<keyword evidence="14" id="KW-1185">Reference proteome</keyword>
<name>A0A9P4IY33_9PEZI</name>